<accession>A0ABQ4XF40</accession>
<dbReference type="Proteomes" id="UP001151760">
    <property type="component" value="Unassembled WGS sequence"/>
</dbReference>
<reference evidence="1" key="2">
    <citation type="submission" date="2022-01" db="EMBL/GenBank/DDBJ databases">
        <authorList>
            <person name="Yamashiro T."/>
            <person name="Shiraishi A."/>
            <person name="Satake H."/>
            <person name="Nakayama K."/>
        </authorList>
    </citation>
    <scope>NUCLEOTIDE SEQUENCE</scope>
</reference>
<evidence type="ECO:0000313" key="1">
    <source>
        <dbReference type="EMBL" id="GJS63868.1"/>
    </source>
</evidence>
<reference evidence="1" key="1">
    <citation type="journal article" date="2022" name="Int. J. Mol. Sci.">
        <title>Draft Genome of Tanacetum Coccineum: Genomic Comparison of Closely Related Tanacetum-Family Plants.</title>
        <authorList>
            <person name="Yamashiro T."/>
            <person name="Shiraishi A."/>
            <person name="Nakayama K."/>
            <person name="Satake H."/>
        </authorList>
    </citation>
    <scope>NUCLEOTIDE SEQUENCE</scope>
</reference>
<name>A0ABQ4XF40_9ASTR</name>
<sequence length="301" mass="32297">MAKIMASCIKLLSSGDKVLKGGYNQLGRGGGGRSVKKKQHGLANDAAKDVVNVVSSTVESPAVDEHMVASGNTKGTEDGNVGQGVKSTTTTAPNIGYVLTTIYESPTIDNYGPIRFGPTSYAKLVTGEPSRKSVNFRTLIAPGANGVDVAIPVESILAISERFANITYGFFLGKRVAYPVVANYVKNSWSKYGLVKSMLSSSNGYFSTNLAWNPNVILQNQDVGNVPVWVKFHGVPMTAYSEDGLSIIATKLVSDVVKNLNNPEQATKGVLIGPKVSIKRDDDYNPYDDNLYKSHDTSEHL</sequence>
<gene>
    <name evidence="1" type="ORF">Tco_0678432</name>
</gene>
<keyword evidence="2" id="KW-1185">Reference proteome</keyword>
<comment type="caution">
    <text evidence="1">The sequence shown here is derived from an EMBL/GenBank/DDBJ whole genome shotgun (WGS) entry which is preliminary data.</text>
</comment>
<dbReference type="EMBL" id="BQNB010009463">
    <property type="protein sequence ID" value="GJS63868.1"/>
    <property type="molecule type" value="Genomic_DNA"/>
</dbReference>
<evidence type="ECO:0000313" key="2">
    <source>
        <dbReference type="Proteomes" id="UP001151760"/>
    </source>
</evidence>
<organism evidence="1 2">
    <name type="scientific">Tanacetum coccineum</name>
    <dbReference type="NCBI Taxonomy" id="301880"/>
    <lineage>
        <taxon>Eukaryota</taxon>
        <taxon>Viridiplantae</taxon>
        <taxon>Streptophyta</taxon>
        <taxon>Embryophyta</taxon>
        <taxon>Tracheophyta</taxon>
        <taxon>Spermatophyta</taxon>
        <taxon>Magnoliopsida</taxon>
        <taxon>eudicotyledons</taxon>
        <taxon>Gunneridae</taxon>
        <taxon>Pentapetalae</taxon>
        <taxon>asterids</taxon>
        <taxon>campanulids</taxon>
        <taxon>Asterales</taxon>
        <taxon>Asteraceae</taxon>
        <taxon>Asteroideae</taxon>
        <taxon>Anthemideae</taxon>
        <taxon>Anthemidinae</taxon>
        <taxon>Tanacetum</taxon>
    </lineage>
</organism>
<evidence type="ECO:0008006" key="3">
    <source>
        <dbReference type="Google" id="ProtNLM"/>
    </source>
</evidence>
<proteinExistence type="predicted"/>
<protein>
    <recommendedName>
        <fullName evidence="3">DUF4283 domain-containing protein</fullName>
    </recommendedName>
</protein>